<dbReference type="InterPro" id="IPR036682">
    <property type="entry name" value="OS_D_A10/PebIII_sf"/>
</dbReference>
<protein>
    <submittedName>
        <fullName evidence="1">Uncharacterized protein</fullName>
    </submittedName>
</protein>
<dbReference type="Pfam" id="PF03392">
    <property type="entry name" value="OS-D"/>
    <property type="match status" value="1"/>
</dbReference>
<organism evidence="1 2">
    <name type="scientific">Mythimna separata</name>
    <name type="common">Oriental armyworm</name>
    <name type="synonym">Pseudaletia separata</name>
    <dbReference type="NCBI Taxonomy" id="271217"/>
    <lineage>
        <taxon>Eukaryota</taxon>
        <taxon>Metazoa</taxon>
        <taxon>Ecdysozoa</taxon>
        <taxon>Arthropoda</taxon>
        <taxon>Hexapoda</taxon>
        <taxon>Insecta</taxon>
        <taxon>Pterygota</taxon>
        <taxon>Neoptera</taxon>
        <taxon>Endopterygota</taxon>
        <taxon>Lepidoptera</taxon>
        <taxon>Glossata</taxon>
        <taxon>Ditrysia</taxon>
        <taxon>Noctuoidea</taxon>
        <taxon>Noctuidae</taxon>
        <taxon>Noctuinae</taxon>
        <taxon>Hadenini</taxon>
        <taxon>Mythimna</taxon>
    </lineage>
</organism>
<dbReference type="AlphaFoldDB" id="A0AAD8DRB7"/>
<reference evidence="1" key="1">
    <citation type="submission" date="2023-03" db="EMBL/GenBank/DDBJ databases">
        <title>Chromosome-level genomes of two armyworms, Mythimna separata and Mythimna loreyi, provide insights into the biosynthesis and reception of sex pheromones.</title>
        <authorList>
            <person name="Zhao H."/>
        </authorList>
    </citation>
    <scope>NUCLEOTIDE SEQUENCE</scope>
    <source>
        <strain evidence="1">BeijingLab</strain>
        <tissue evidence="1">Pupa</tissue>
    </source>
</reference>
<dbReference type="Gene3D" id="1.10.2080.10">
    <property type="entry name" value="Insect odorant-binding protein A10/Ejaculatory bulb-specific protein 3"/>
    <property type="match status" value="1"/>
</dbReference>
<sequence length="150" mass="17127">MIKCLTLSKAEIRISCVDQKKHRMNFLVLSVVVTLAAFAAADLTYTDRYDHVNVDEILDNRKLLVPYIKCTLDQGRCTPDGKELKAHIKDAMQTGCAKCTKKQKKAAKKVVKHIRAKEQDYWKQIVNKYDPGNEFTETYEAFLASPDESK</sequence>
<comment type="caution">
    <text evidence="1">The sequence shown here is derived from an EMBL/GenBank/DDBJ whole genome shotgun (WGS) entry which is preliminary data.</text>
</comment>
<name>A0AAD8DRB7_MYTSE</name>
<dbReference type="SUPFAM" id="SSF100910">
    <property type="entry name" value="Chemosensory protein Csp2"/>
    <property type="match status" value="1"/>
</dbReference>
<proteinExistence type="predicted"/>
<accession>A0AAD8DRB7</accession>
<gene>
    <name evidence="1" type="ORF">PYW07_005859</name>
</gene>
<dbReference type="InterPro" id="IPR005055">
    <property type="entry name" value="A10/PebIII"/>
</dbReference>
<evidence type="ECO:0000313" key="1">
    <source>
        <dbReference type="EMBL" id="KAJ8717929.1"/>
    </source>
</evidence>
<keyword evidence="2" id="KW-1185">Reference proteome</keyword>
<dbReference type="PANTHER" id="PTHR11257:SF13">
    <property type="entry name" value="GEO07322P1"/>
    <property type="match status" value="1"/>
</dbReference>
<evidence type="ECO:0000313" key="2">
    <source>
        <dbReference type="Proteomes" id="UP001231518"/>
    </source>
</evidence>
<dbReference type="Proteomes" id="UP001231518">
    <property type="component" value="Chromosome 18"/>
</dbReference>
<dbReference type="EMBL" id="JARGEI010000016">
    <property type="protein sequence ID" value="KAJ8717929.1"/>
    <property type="molecule type" value="Genomic_DNA"/>
</dbReference>
<dbReference type="PANTHER" id="PTHR11257">
    <property type="entry name" value="CHEMOSENSORY PROTEIN-RELATED"/>
    <property type="match status" value="1"/>
</dbReference>